<dbReference type="InterPro" id="IPR036397">
    <property type="entry name" value="RNaseH_sf"/>
</dbReference>
<dbReference type="PANTHER" id="PTHR47326:SF1">
    <property type="entry name" value="HTH PSQ-TYPE DOMAIN-CONTAINING PROTEIN"/>
    <property type="match status" value="1"/>
</dbReference>
<proteinExistence type="predicted"/>
<protein>
    <submittedName>
        <fullName evidence="1">Uncharacterized protein</fullName>
    </submittedName>
</protein>
<organism evidence="1 2">
    <name type="scientific">Periplaneta americana</name>
    <name type="common">American cockroach</name>
    <name type="synonym">Blatta americana</name>
    <dbReference type="NCBI Taxonomy" id="6978"/>
    <lineage>
        <taxon>Eukaryota</taxon>
        <taxon>Metazoa</taxon>
        <taxon>Ecdysozoa</taxon>
        <taxon>Arthropoda</taxon>
        <taxon>Hexapoda</taxon>
        <taxon>Insecta</taxon>
        <taxon>Pterygota</taxon>
        <taxon>Neoptera</taxon>
        <taxon>Polyneoptera</taxon>
        <taxon>Dictyoptera</taxon>
        <taxon>Blattodea</taxon>
        <taxon>Blattoidea</taxon>
        <taxon>Blattidae</taxon>
        <taxon>Blattinae</taxon>
        <taxon>Periplaneta</taxon>
    </lineage>
</organism>
<evidence type="ECO:0000313" key="1">
    <source>
        <dbReference type="EMBL" id="KAJ4441020.1"/>
    </source>
</evidence>
<dbReference type="PANTHER" id="PTHR47326">
    <property type="entry name" value="TRANSPOSABLE ELEMENT TC3 TRANSPOSASE-LIKE PROTEIN"/>
    <property type="match status" value="1"/>
</dbReference>
<keyword evidence="2" id="KW-1185">Reference proteome</keyword>
<dbReference type="EMBL" id="JAJSOF020000015">
    <property type="protein sequence ID" value="KAJ4441020.1"/>
    <property type="molecule type" value="Genomic_DNA"/>
</dbReference>
<comment type="caution">
    <text evidence="1">The sequence shown here is derived from an EMBL/GenBank/DDBJ whole genome shotgun (WGS) entry which is preliminary data.</text>
</comment>
<evidence type="ECO:0000313" key="2">
    <source>
        <dbReference type="Proteomes" id="UP001148838"/>
    </source>
</evidence>
<sequence>MDLREVGYDGLPRTATGDANAASVLAKLVVSPSRSTREVAQECATSQAPVPRILSVNHFHPYRIHFVQELHGDDTDMRVQFCEWFLERRTHQPNLEADIYSILKLPYLDNLPLERRRGFFFQQDGTLQHFRLTVRELLNEVIPGRWIGCRDPVEWPPKSPDLTPLGFFLRRHLKSVVYSNRPRKLDELQENIRRECAQITPAVLRNVRSSYLNHA</sequence>
<accession>A0ABQ8T559</accession>
<dbReference type="Proteomes" id="UP001148838">
    <property type="component" value="Unassembled WGS sequence"/>
</dbReference>
<reference evidence="1 2" key="1">
    <citation type="journal article" date="2022" name="Allergy">
        <title>Genome assembly and annotation of Periplaneta americana reveal a comprehensive cockroach allergen profile.</title>
        <authorList>
            <person name="Wang L."/>
            <person name="Xiong Q."/>
            <person name="Saelim N."/>
            <person name="Wang L."/>
            <person name="Nong W."/>
            <person name="Wan A.T."/>
            <person name="Shi M."/>
            <person name="Liu X."/>
            <person name="Cao Q."/>
            <person name="Hui J.H.L."/>
            <person name="Sookrung N."/>
            <person name="Leung T.F."/>
            <person name="Tungtrongchitr A."/>
            <person name="Tsui S.K.W."/>
        </authorList>
    </citation>
    <scope>NUCLEOTIDE SEQUENCE [LARGE SCALE GENOMIC DNA]</scope>
    <source>
        <strain evidence="1">PWHHKU_190912</strain>
    </source>
</reference>
<name>A0ABQ8T559_PERAM</name>
<gene>
    <name evidence="1" type="ORF">ANN_10869</name>
</gene>
<dbReference type="Gene3D" id="3.30.420.10">
    <property type="entry name" value="Ribonuclease H-like superfamily/Ribonuclease H"/>
    <property type="match status" value="1"/>
</dbReference>